<dbReference type="RefSeq" id="WP_303679908.1">
    <property type="nucleotide sequence ID" value="NZ_MNTG01000030.1"/>
</dbReference>
<reference evidence="2 3" key="1">
    <citation type="journal article" date="2016" name="Nat. Biotechnol.">
        <title>Measurement of bacterial replication rates in microbial communities.</title>
        <authorList>
            <person name="Brown C.T."/>
            <person name="Olm M.R."/>
            <person name="Thomas B.C."/>
            <person name="Banfield J.F."/>
        </authorList>
    </citation>
    <scope>NUCLEOTIDE SEQUENCE [LARGE SCALE GENOMIC DNA]</scope>
    <source>
        <strain evidence="2">46_33</strain>
    </source>
</reference>
<evidence type="ECO:0000256" key="1">
    <source>
        <dbReference type="SAM" id="SignalP"/>
    </source>
</evidence>
<evidence type="ECO:0000313" key="3">
    <source>
        <dbReference type="Proteomes" id="UP000186777"/>
    </source>
</evidence>
<dbReference type="STRING" id="626940.BHW43_06150"/>
<keyword evidence="1" id="KW-0732">Signal</keyword>
<dbReference type="EMBL" id="MNTG01000030">
    <property type="protein sequence ID" value="OLA37406.1"/>
    <property type="molecule type" value="Genomic_DNA"/>
</dbReference>
<organism evidence="2 3">
    <name type="scientific">Phascolarctobacterium succinatutens</name>
    <dbReference type="NCBI Taxonomy" id="626940"/>
    <lineage>
        <taxon>Bacteria</taxon>
        <taxon>Bacillati</taxon>
        <taxon>Bacillota</taxon>
        <taxon>Negativicutes</taxon>
        <taxon>Acidaminococcales</taxon>
        <taxon>Acidaminococcaceae</taxon>
        <taxon>Phascolarctobacterium</taxon>
    </lineage>
</organism>
<accession>A0A1Q6R503</accession>
<comment type="caution">
    <text evidence="2">The sequence shown here is derived from an EMBL/GenBank/DDBJ whole genome shotgun (WGS) entry which is preliminary data.</text>
</comment>
<proteinExistence type="predicted"/>
<name>A0A1Q6R503_9FIRM</name>
<evidence type="ECO:0000313" key="2">
    <source>
        <dbReference type="EMBL" id="OLA37406.1"/>
    </source>
</evidence>
<sequence>MKRLKVVLGACLAMLVAFTALAWAATQYKTTIKVNGTKLNVQRYVEGKGPMKDKAVLLNKDNKVVVRWKQRELKKWYYDGDKYFRFVPYSYDMKNLKSGRYRLVTTSSFGKGGAVKKTVNISYKPQSKMQFRASKIIRKGNGDVYQRLYFKKNNSTGKTCYAQIFNKNNKLVYSTKYKARNANQDFAFSWNGWASGKSGKKCAKGVYTVKYWMDGVNPKTAKFRLSI</sequence>
<protein>
    <recommendedName>
        <fullName evidence="4">FlgD Ig-like domain-containing protein</fullName>
    </recommendedName>
</protein>
<feature type="signal peptide" evidence="1">
    <location>
        <begin position="1"/>
        <end position="24"/>
    </location>
</feature>
<evidence type="ECO:0008006" key="4">
    <source>
        <dbReference type="Google" id="ProtNLM"/>
    </source>
</evidence>
<dbReference type="Proteomes" id="UP000186777">
    <property type="component" value="Unassembled WGS sequence"/>
</dbReference>
<gene>
    <name evidence="2" type="ORF">BHW43_06150</name>
</gene>
<feature type="chain" id="PRO_5012592624" description="FlgD Ig-like domain-containing protein" evidence="1">
    <location>
        <begin position="25"/>
        <end position="227"/>
    </location>
</feature>
<dbReference type="AlphaFoldDB" id="A0A1Q6R503"/>